<accession>A0A1Y5SBI6</accession>
<keyword evidence="3" id="KW-1185">Reference proteome</keyword>
<gene>
    <name evidence="2" type="ORF">AQS8620_01333</name>
</gene>
<organism evidence="2 3">
    <name type="scientific">Aquimixticola soesokkakensis</name>
    <dbReference type="NCBI Taxonomy" id="1519096"/>
    <lineage>
        <taxon>Bacteria</taxon>
        <taxon>Pseudomonadati</taxon>
        <taxon>Pseudomonadota</taxon>
        <taxon>Alphaproteobacteria</taxon>
        <taxon>Rhodobacterales</taxon>
        <taxon>Paracoccaceae</taxon>
        <taxon>Aquimixticola</taxon>
    </lineage>
</organism>
<sequence>MPRKKNRRKEMQAKRRAEEAARTPKPKPARRVGIIAHHHPSGANLALLTAAVARLDRSS</sequence>
<feature type="compositionally biased region" description="Basic and acidic residues" evidence="1">
    <location>
        <begin position="9"/>
        <end position="22"/>
    </location>
</feature>
<proteinExistence type="predicted"/>
<evidence type="ECO:0000256" key="1">
    <source>
        <dbReference type="SAM" id="MobiDB-lite"/>
    </source>
</evidence>
<dbReference type="Proteomes" id="UP000193862">
    <property type="component" value="Unassembled WGS sequence"/>
</dbReference>
<reference evidence="2 3" key="1">
    <citation type="submission" date="2017-03" db="EMBL/GenBank/DDBJ databases">
        <authorList>
            <person name="Afonso C.L."/>
            <person name="Miller P.J."/>
            <person name="Scott M.A."/>
            <person name="Spackman E."/>
            <person name="Goraichik I."/>
            <person name="Dimitrov K.M."/>
            <person name="Suarez D.L."/>
            <person name="Swayne D.E."/>
        </authorList>
    </citation>
    <scope>NUCLEOTIDE SEQUENCE [LARGE SCALE GENOMIC DNA]</scope>
    <source>
        <strain evidence="2 3">CECT 8620</strain>
    </source>
</reference>
<protein>
    <submittedName>
        <fullName evidence="2">Uncharacterized protein</fullName>
    </submittedName>
</protein>
<evidence type="ECO:0000313" key="2">
    <source>
        <dbReference type="EMBL" id="SLN36952.1"/>
    </source>
</evidence>
<feature type="region of interest" description="Disordered" evidence="1">
    <location>
        <begin position="1"/>
        <end position="30"/>
    </location>
</feature>
<name>A0A1Y5SBI6_9RHOB</name>
<dbReference type="AlphaFoldDB" id="A0A1Y5SBI6"/>
<evidence type="ECO:0000313" key="3">
    <source>
        <dbReference type="Proteomes" id="UP000193862"/>
    </source>
</evidence>
<dbReference type="EMBL" id="FWFS01000004">
    <property type="protein sequence ID" value="SLN36952.1"/>
    <property type="molecule type" value="Genomic_DNA"/>
</dbReference>